<reference evidence="2" key="1">
    <citation type="journal article" date="2012" name="Nat. Genet.">
        <title>Lifestyle transitions in plant pathogenic Colletotrichum fungi deciphered by genome and transcriptome analyses.</title>
        <authorList>
            <person name="O'Connell R.J."/>
            <person name="Thon M.R."/>
            <person name="Hacquard S."/>
            <person name="Amyotte S.G."/>
            <person name="Kleemann J."/>
            <person name="Torres M.F."/>
            <person name="Damm U."/>
            <person name="Buiate E.A."/>
            <person name="Epstein L."/>
            <person name="Alkan N."/>
            <person name="Altmueller J."/>
            <person name="Alvarado-Balderrama L."/>
            <person name="Bauser C.A."/>
            <person name="Becker C."/>
            <person name="Birren B.W."/>
            <person name="Chen Z."/>
            <person name="Choi J."/>
            <person name="Crouch J.A."/>
            <person name="Duvick J.P."/>
            <person name="Farman M.A."/>
            <person name="Gan P."/>
            <person name="Heiman D."/>
            <person name="Henrissat B."/>
            <person name="Howard R.J."/>
            <person name="Kabbage M."/>
            <person name="Koch C."/>
            <person name="Kracher B."/>
            <person name="Kubo Y."/>
            <person name="Law A.D."/>
            <person name="Lebrun M.-H."/>
            <person name="Lee Y.-H."/>
            <person name="Miyara I."/>
            <person name="Moore N."/>
            <person name="Neumann U."/>
            <person name="Nordstroem K."/>
            <person name="Panaccione D.G."/>
            <person name="Panstruga R."/>
            <person name="Place M."/>
            <person name="Proctor R.H."/>
            <person name="Prusky D."/>
            <person name="Rech G."/>
            <person name="Reinhardt R."/>
            <person name="Rollins J.A."/>
            <person name="Rounsley S."/>
            <person name="Schardl C.L."/>
            <person name="Schwartz D.C."/>
            <person name="Shenoy N."/>
            <person name="Shirasu K."/>
            <person name="Sikhakolli U.R."/>
            <person name="Stueber K."/>
            <person name="Sukno S.A."/>
            <person name="Sweigard J.A."/>
            <person name="Takano Y."/>
            <person name="Takahara H."/>
            <person name="Trail F."/>
            <person name="van der Does H.C."/>
            <person name="Voll L.M."/>
            <person name="Will I."/>
            <person name="Young S."/>
            <person name="Zeng Q."/>
            <person name="Zhang J."/>
            <person name="Zhou S."/>
            <person name="Dickman M.B."/>
            <person name="Schulze-Lefert P."/>
            <person name="Ver Loren van Themaat E."/>
            <person name="Ma L.-J."/>
            <person name="Vaillancourt L.J."/>
        </authorList>
    </citation>
    <scope>NUCLEOTIDE SEQUENCE [LARGE SCALE GENOMIC DNA]</scope>
    <source>
        <strain evidence="2">M1.001 / M2 / FGSC 10212</strain>
    </source>
</reference>
<accession>E3QU80</accession>
<name>E3QU80_COLGM</name>
<organism evidence="2">
    <name type="scientific">Colletotrichum graminicola (strain M1.001 / M2 / FGSC 10212)</name>
    <name type="common">Maize anthracnose fungus</name>
    <name type="synonym">Glomerella graminicola</name>
    <dbReference type="NCBI Taxonomy" id="645133"/>
    <lineage>
        <taxon>Eukaryota</taxon>
        <taxon>Fungi</taxon>
        <taxon>Dikarya</taxon>
        <taxon>Ascomycota</taxon>
        <taxon>Pezizomycotina</taxon>
        <taxon>Sordariomycetes</taxon>
        <taxon>Hypocreomycetidae</taxon>
        <taxon>Glomerellales</taxon>
        <taxon>Glomerellaceae</taxon>
        <taxon>Colletotrichum</taxon>
        <taxon>Colletotrichum graminicola species complex</taxon>
    </lineage>
</organism>
<dbReference type="OrthoDB" id="5095901at2759"/>
<dbReference type="HOGENOM" id="CLU_2209840_0_0_1"/>
<sequence>MGKHLREDILNLKKPGTPRSLVGSLDIDACLSSETKYACLYWTHHAAQANSGADLLETVYDFLCRHFLHWFEVLAWLGKAYEIVAMLRAIQSAAAHLDSGALQKVFG</sequence>
<dbReference type="EMBL" id="GG697380">
    <property type="protein sequence ID" value="EFQ34418.1"/>
    <property type="molecule type" value="Genomic_DNA"/>
</dbReference>
<proteinExistence type="predicted"/>
<evidence type="ECO:0000313" key="2">
    <source>
        <dbReference type="Proteomes" id="UP000008782"/>
    </source>
</evidence>
<keyword evidence="2" id="KW-1185">Reference proteome</keyword>
<dbReference type="Proteomes" id="UP000008782">
    <property type="component" value="Unassembled WGS sequence"/>
</dbReference>
<gene>
    <name evidence="1" type="ORF">GLRG_09562</name>
</gene>
<evidence type="ECO:0000313" key="1">
    <source>
        <dbReference type="EMBL" id="EFQ34418.1"/>
    </source>
</evidence>
<dbReference type="STRING" id="645133.E3QU80"/>
<protein>
    <submittedName>
        <fullName evidence="1">Uncharacterized protein</fullName>
    </submittedName>
</protein>
<dbReference type="RefSeq" id="XP_008098438.1">
    <property type="nucleotide sequence ID" value="XM_008100247.1"/>
</dbReference>
<dbReference type="VEuPathDB" id="FungiDB:GLRG_09562"/>
<dbReference type="AlphaFoldDB" id="E3QU80"/>
<dbReference type="GeneID" id="24414927"/>